<feature type="compositionally biased region" description="Low complexity" evidence="3">
    <location>
        <begin position="183"/>
        <end position="196"/>
    </location>
</feature>
<sequence>MDKMLSMIFFGALAFGSLVQDTTAQTVHVVGDNMGWIIPSNGAAAYTNWAAGRTFRVGDTLVFNFMTDRHDVLRVEKNSFDGCNSQNAIGNPIVTGPANVTLDSAGDHYYICTFGRHCQNGQKLAITVSSSTGTGTPGANPPTQSAAGPSGANPPNPSNPTTPVVPSPSSSTQPDACAPTPTAAGPNSSSNPAGGSAPPPASSSSTILASFMLSLSSIALAIFI</sequence>
<feature type="signal peptide" evidence="4">
    <location>
        <begin position="1"/>
        <end position="24"/>
    </location>
</feature>
<feature type="domain" description="Phytocyanin" evidence="5">
    <location>
        <begin position="26"/>
        <end position="130"/>
    </location>
</feature>
<feature type="region of interest" description="Disordered" evidence="3">
    <location>
        <begin position="129"/>
        <end position="204"/>
    </location>
</feature>
<dbReference type="PROSITE" id="PS51485">
    <property type="entry name" value="PHYTOCYANIN"/>
    <property type="match status" value="1"/>
</dbReference>
<keyword evidence="7" id="KW-1185">Reference proteome</keyword>
<keyword evidence="4" id="KW-0732">Signal</keyword>
<reference evidence="6 7" key="1">
    <citation type="journal article" date="2021" name="BMC Genomics">
        <title>Datura genome reveals duplications of psychoactive alkaloid biosynthetic genes and high mutation rate following tissue culture.</title>
        <authorList>
            <person name="Rajewski A."/>
            <person name="Carter-House D."/>
            <person name="Stajich J."/>
            <person name="Litt A."/>
        </authorList>
    </citation>
    <scope>NUCLEOTIDE SEQUENCE [LARGE SCALE GENOMIC DNA]</scope>
    <source>
        <strain evidence="6">AR-01</strain>
    </source>
</reference>
<dbReference type="InterPro" id="IPR003245">
    <property type="entry name" value="Phytocyanin_dom"/>
</dbReference>
<dbReference type="CDD" id="cd13920">
    <property type="entry name" value="Stellacyanin"/>
    <property type="match status" value="1"/>
</dbReference>
<dbReference type="Gene3D" id="2.60.40.420">
    <property type="entry name" value="Cupredoxins - blue copper proteins"/>
    <property type="match status" value="1"/>
</dbReference>
<dbReference type="PANTHER" id="PTHR33021">
    <property type="entry name" value="BLUE COPPER PROTEIN"/>
    <property type="match status" value="1"/>
</dbReference>
<evidence type="ECO:0000256" key="3">
    <source>
        <dbReference type="SAM" id="MobiDB-lite"/>
    </source>
</evidence>
<proteinExistence type="predicted"/>
<dbReference type="PROSITE" id="PS00196">
    <property type="entry name" value="COPPER_BLUE"/>
    <property type="match status" value="1"/>
</dbReference>
<accession>A0ABS8SYK9</accession>
<dbReference type="Proteomes" id="UP000823775">
    <property type="component" value="Unassembled WGS sequence"/>
</dbReference>
<dbReference type="Pfam" id="PF02298">
    <property type="entry name" value="Cu_bind_like"/>
    <property type="match status" value="1"/>
</dbReference>
<evidence type="ECO:0000256" key="2">
    <source>
        <dbReference type="ARBA" id="ARBA00023008"/>
    </source>
</evidence>
<evidence type="ECO:0000313" key="7">
    <source>
        <dbReference type="Proteomes" id="UP000823775"/>
    </source>
</evidence>
<gene>
    <name evidence="6" type="ORF">HAX54_052180</name>
</gene>
<dbReference type="InterPro" id="IPR028871">
    <property type="entry name" value="BlueCu_1_BS"/>
</dbReference>
<comment type="caution">
    <text evidence="6">The sequence shown here is derived from an EMBL/GenBank/DDBJ whole genome shotgun (WGS) entry which is preliminary data.</text>
</comment>
<protein>
    <recommendedName>
        <fullName evidence="5">Phytocyanin domain-containing protein</fullName>
    </recommendedName>
</protein>
<dbReference type="EMBL" id="JACEIK010000942">
    <property type="protein sequence ID" value="MCD7464135.1"/>
    <property type="molecule type" value="Genomic_DNA"/>
</dbReference>
<keyword evidence="2" id="KW-0186">Copper</keyword>
<dbReference type="PANTHER" id="PTHR33021:SF189">
    <property type="entry name" value="CUCUMBER PEELING CUPREDOXIN-LIKE"/>
    <property type="match status" value="1"/>
</dbReference>
<evidence type="ECO:0000256" key="1">
    <source>
        <dbReference type="ARBA" id="ARBA00022723"/>
    </source>
</evidence>
<evidence type="ECO:0000256" key="4">
    <source>
        <dbReference type="SAM" id="SignalP"/>
    </source>
</evidence>
<dbReference type="SUPFAM" id="SSF49503">
    <property type="entry name" value="Cupredoxins"/>
    <property type="match status" value="1"/>
</dbReference>
<name>A0ABS8SYK9_DATST</name>
<keyword evidence="1" id="KW-0479">Metal-binding</keyword>
<dbReference type="InterPro" id="IPR039391">
    <property type="entry name" value="Phytocyanin-like"/>
</dbReference>
<evidence type="ECO:0000259" key="5">
    <source>
        <dbReference type="PROSITE" id="PS51485"/>
    </source>
</evidence>
<feature type="compositionally biased region" description="Low complexity" evidence="3">
    <location>
        <begin position="129"/>
        <end position="151"/>
    </location>
</feature>
<feature type="chain" id="PRO_5046938639" description="Phytocyanin domain-containing protein" evidence="4">
    <location>
        <begin position="25"/>
        <end position="224"/>
    </location>
</feature>
<feature type="compositionally biased region" description="Pro residues" evidence="3">
    <location>
        <begin position="152"/>
        <end position="166"/>
    </location>
</feature>
<organism evidence="6 7">
    <name type="scientific">Datura stramonium</name>
    <name type="common">Jimsonweed</name>
    <name type="synonym">Common thornapple</name>
    <dbReference type="NCBI Taxonomy" id="4076"/>
    <lineage>
        <taxon>Eukaryota</taxon>
        <taxon>Viridiplantae</taxon>
        <taxon>Streptophyta</taxon>
        <taxon>Embryophyta</taxon>
        <taxon>Tracheophyta</taxon>
        <taxon>Spermatophyta</taxon>
        <taxon>Magnoliopsida</taxon>
        <taxon>eudicotyledons</taxon>
        <taxon>Gunneridae</taxon>
        <taxon>Pentapetalae</taxon>
        <taxon>asterids</taxon>
        <taxon>lamiids</taxon>
        <taxon>Solanales</taxon>
        <taxon>Solanaceae</taxon>
        <taxon>Solanoideae</taxon>
        <taxon>Datureae</taxon>
        <taxon>Datura</taxon>
    </lineage>
</organism>
<dbReference type="InterPro" id="IPR008972">
    <property type="entry name" value="Cupredoxin"/>
</dbReference>
<evidence type="ECO:0000313" key="6">
    <source>
        <dbReference type="EMBL" id="MCD7464135.1"/>
    </source>
</evidence>